<evidence type="ECO:0000313" key="1">
    <source>
        <dbReference type="EMBL" id="AJW61428.1"/>
    </source>
</evidence>
<evidence type="ECO:0000313" key="2">
    <source>
        <dbReference type="Proteomes" id="UP000032685"/>
    </source>
</evidence>
<gene>
    <name evidence="1" type="ORF">1721_64</name>
</gene>
<dbReference type="EMBL" id="KP308307">
    <property type="protein sequence ID" value="AJW61428.1"/>
    <property type="molecule type" value="Genomic_DNA"/>
</dbReference>
<dbReference type="KEGG" id="vg:26634393"/>
<proteinExistence type="predicted"/>
<sequence>MMEGIYRKPPPKYNILYTDATGEFRSVLVYTDEERNQMVAAIEANGGTIMRIYNIT</sequence>
<organism evidence="1 2">
    <name type="scientific">Escherichia phage 172-1</name>
    <dbReference type="NCBI Taxonomy" id="1598146"/>
    <lineage>
        <taxon>Viruses</taxon>
        <taxon>Duplodnaviria</taxon>
        <taxon>Heunggongvirae</taxon>
        <taxon>Uroviricota</taxon>
        <taxon>Caudoviricetes</taxon>
        <taxon>Mktvariviridae</taxon>
        <taxon>Gordonclarkvirinae</taxon>
        <taxon>Kuravirus</taxon>
        <taxon>Kuravirus kv1721</taxon>
    </lineage>
</organism>
<dbReference type="Proteomes" id="UP000032685">
    <property type="component" value="Segment"/>
</dbReference>
<dbReference type="GeneID" id="26634393"/>
<dbReference type="OrthoDB" id="24543at10239"/>
<protein>
    <submittedName>
        <fullName evidence="1">Uncharacterized protein</fullName>
    </submittedName>
</protein>
<name>A0A0D5BIC3_9CAUD</name>
<keyword evidence="2" id="KW-1185">Reference proteome</keyword>
<reference evidence="1 2" key="1">
    <citation type="submission" date="2014-12" db="EMBL/GenBank/DDBJ databases">
        <title>Completed Genome sequence of Escherichia coli Bacteriophage P172-1.</title>
        <authorList>
            <person name="Xu J."/>
            <person name="Chen M."/>
            <person name="Zhang W."/>
        </authorList>
    </citation>
    <scope>NUCLEOTIDE SEQUENCE [LARGE SCALE GENOMIC DNA]</scope>
</reference>
<dbReference type="RefSeq" id="YP_009208211.1">
    <property type="nucleotide sequence ID" value="NC_028903.1"/>
</dbReference>
<accession>A0A0D5BIC3</accession>